<sequence>MVMHLPEPDFDSVAFLDLLVDARLKGKNKLFFESIRQEWRERTERYIEFRGSPEHVPSWPDILHNSGVFLNLYASPALGTLHHGMLKTLDAHLLTMCPACGEPGRPNTLDHYLPKTQFPHFCVTPHNLFPMCDACQTEKGSKTGDAEHPRFFIHPYFDVFAAQQVLHLRIQAPYDPPAFKIVPSPHLSSDETRLVDRHLRELDIGRRYQEYCVTAFPRLVRLCASARQSGQSVPDSLQLFADHFVDPSPNGWDHVLYSAAIGDPGFLDYLTNGPIPPYP</sequence>
<dbReference type="EMBL" id="CP119312">
    <property type="protein sequence ID" value="WEK03868.1"/>
    <property type="molecule type" value="Genomic_DNA"/>
</dbReference>
<dbReference type="Gene3D" id="1.10.30.50">
    <property type="match status" value="1"/>
</dbReference>
<reference evidence="1" key="1">
    <citation type="submission" date="2023-03" db="EMBL/GenBank/DDBJ databases">
        <title>Andean soil-derived lignocellulolytic bacterial consortium as a source of novel taxa and putative plastic-active enzymes.</title>
        <authorList>
            <person name="Diaz-Garcia L."/>
            <person name="Chuvochina M."/>
            <person name="Feuerriegel G."/>
            <person name="Bunk B."/>
            <person name="Sproer C."/>
            <person name="Streit W.R."/>
            <person name="Rodriguez L.M."/>
            <person name="Overmann J."/>
            <person name="Jimenez D.J."/>
        </authorList>
    </citation>
    <scope>NUCLEOTIDE SEQUENCE</scope>
    <source>
        <strain evidence="1">MAG 4196</strain>
    </source>
</reference>
<evidence type="ECO:0000313" key="1">
    <source>
        <dbReference type="EMBL" id="WEK03868.1"/>
    </source>
</evidence>
<accession>A0AAJ5VS89</accession>
<organism evidence="1 2">
    <name type="scientific">Candidatus Devosia phytovorans</name>
    <dbReference type="NCBI Taxonomy" id="3121372"/>
    <lineage>
        <taxon>Bacteria</taxon>
        <taxon>Pseudomonadati</taxon>
        <taxon>Pseudomonadota</taxon>
        <taxon>Alphaproteobacteria</taxon>
        <taxon>Hyphomicrobiales</taxon>
        <taxon>Devosiaceae</taxon>
        <taxon>Devosia</taxon>
    </lineage>
</organism>
<evidence type="ECO:0000313" key="2">
    <source>
        <dbReference type="Proteomes" id="UP001217476"/>
    </source>
</evidence>
<gene>
    <name evidence="1" type="ORF">P0Y65_16990</name>
</gene>
<protein>
    <recommendedName>
        <fullName evidence="3">HNH endonuclease</fullName>
    </recommendedName>
</protein>
<proteinExistence type="predicted"/>
<dbReference type="AlphaFoldDB" id="A0AAJ5VS89"/>
<evidence type="ECO:0008006" key="3">
    <source>
        <dbReference type="Google" id="ProtNLM"/>
    </source>
</evidence>
<name>A0AAJ5VS89_9HYPH</name>
<dbReference type="Proteomes" id="UP001217476">
    <property type="component" value="Chromosome"/>
</dbReference>